<protein>
    <submittedName>
        <fullName evidence="1">Uncharacterized protein</fullName>
    </submittedName>
</protein>
<dbReference type="EMBL" id="JASBWR010000022">
    <property type="protein sequence ID" value="KAJ9108125.1"/>
    <property type="molecule type" value="Genomic_DNA"/>
</dbReference>
<evidence type="ECO:0000313" key="1">
    <source>
        <dbReference type="EMBL" id="KAJ9108125.1"/>
    </source>
</evidence>
<reference evidence="1" key="1">
    <citation type="submission" date="2023-04" db="EMBL/GenBank/DDBJ databases">
        <title>Draft Genome sequencing of Naganishia species isolated from polar environments using Oxford Nanopore Technology.</title>
        <authorList>
            <person name="Leo P."/>
            <person name="Venkateswaran K."/>
        </authorList>
    </citation>
    <scope>NUCLEOTIDE SEQUENCE</scope>
    <source>
        <strain evidence="1">MNA-CCFEE 5261</strain>
    </source>
</reference>
<keyword evidence="2" id="KW-1185">Reference proteome</keyword>
<evidence type="ECO:0000313" key="2">
    <source>
        <dbReference type="Proteomes" id="UP001241377"/>
    </source>
</evidence>
<gene>
    <name evidence="1" type="ORF">QFC19_002592</name>
</gene>
<proteinExistence type="predicted"/>
<sequence>MPASAHPRRRSLSRQREAIHEYRRRVAGRANISVEGVPGREAGVPGDPAALPPPLANAAKALLVQLELCGAAGRAMWDGALAARDGGTPDVVLDLERVGMGAARIGGGTRGGAAEFKWTDVKADKDRENYLGHSINAPQGRWQNNKDIHWYNRNKSGEEDAEALKRQKARELKEIKMREENELSIALGYGPVHDLDNLDLGDEGDQAQGKGNGPKTDREIELEKLEAEEKRRRKDEHPVVSDDTTQGPHLVTYPCDPTIIFPTSTTCSDPVLQGGIFLPRGAYAEIAYEVWNTVSLGLESGKNLGQKIHQVITIVAPTSATISPKSILPSWIRSLLPNEFPFAVPDSEHLRRLSDHAHPPVLKPQLLSQAGQALISILSMVTGLLLSYKSSSALGKWEKGKGVWVGAGAGSGGMSGGIRGEVRSAVRMVSCAQQCEEKSHGFTDFLDPLDLVDA</sequence>
<accession>A0ACC2W9Y3</accession>
<organism evidence="1 2">
    <name type="scientific">Naganishia cerealis</name>
    <dbReference type="NCBI Taxonomy" id="610337"/>
    <lineage>
        <taxon>Eukaryota</taxon>
        <taxon>Fungi</taxon>
        <taxon>Dikarya</taxon>
        <taxon>Basidiomycota</taxon>
        <taxon>Agaricomycotina</taxon>
        <taxon>Tremellomycetes</taxon>
        <taxon>Filobasidiales</taxon>
        <taxon>Filobasidiaceae</taxon>
        <taxon>Naganishia</taxon>
    </lineage>
</organism>
<name>A0ACC2W9Y3_9TREE</name>
<comment type="caution">
    <text evidence="1">The sequence shown here is derived from an EMBL/GenBank/DDBJ whole genome shotgun (WGS) entry which is preliminary data.</text>
</comment>
<dbReference type="Proteomes" id="UP001241377">
    <property type="component" value="Unassembled WGS sequence"/>
</dbReference>